<feature type="region of interest" description="Disordered" evidence="2">
    <location>
        <begin position="616"/>
        <end position="655"/>
    </location>
</feature>
<evidence type="ECO:0000313" key="5">
    <source>
        <dbReference type="Proteomes" id="UP001158576"/>
    </source>
</evidence>
<feature type="domain" description="Tyr recombinase" evidence="3">
    <location>
        <begin position="422"/>
        <end position="612"/>
    </location>
</feature>
<name>A0ABN7T1G1_OIKDI</name>
<dbReference type="Gene3D" id="1.10.443.10">
    <property type="entry name" value="Intergrase catalytic core"/>
    <property type="match status" value="1"/>
</dbReference>
<dbReference type="InterPro" id="IPR013762">
    <property type="entry name" value="Integrase-like_cat_sf"/>
</dbReference>
<dbReference type="PROSITE" id="PS51898">
    <property type="entry name" value="TYR_RECOMBINASE"/>
    <property type="match status" value="1"/>
</dbReference>
<dbReference type="InterPro" id="IPR011010">
    <property type="entry name" value="DNA_brk_join_enz"/>
</dbReference>
<protein>
    <submittedName>
        <fullName evidence="4">Oidioi.mRNA.OKI2018_I69.chr2.g3999.t1.cds</fullName>
    </submittedName>
</protein>
<evidence type="ECO:0000256" key="2">
    <source>
        <dbReference type="SAM" id="MobiDB-lite"/>
    </source>
</evidence>
<evidence type="ECO:0000313" key="4">
    <source>
        <dbReference type="EMBL" id="CAG5109466.1"/>
    </source>
</evidence>
<keyword evidence="5" id="KW-1185">Reference proteome</keyword>
<proteinExistence type="predicted"/>
<reference evidence="4 5" key="1">
    <citation type="submission" date="2021-04" db="EMBL/GenBank/DDBJ databases">
        <authorList>
            <person name="Bliznina A."/>
        </authorList>
    </citation>
    <scope>NUCLEOTIDE SEQUENCE [LARGE SCALE GENOMIC DNA]</scope>
</reference>
<dbReference type="EMBL" id="OU015567">
    <property type="protein sequence ID" value="CAG5109466.1"/>
    <property type="molecule type" value="Genomic_DNA"/>
</dbReference>
<keyword evidence="1" id="KW-0233">DNA recombination</keyword>
<sequence length="655" mass="75724">MAEQTKTLSKLLSDHTKLTEQEAKTRAVRVQITKAAFYEHSKTQAQTEEADRLIVEIEDIRKDMATHDKLTDSLIKEIAELEANRDKSLEIKKREPNAKKRSEEENKFYDRWNPSEIESKLRRLIADKMERYSLKGSMFAQIKARETKITELSQNTTESAAVFKEKDPLTGVESYFMTQVGSTSLPQDEGDSLRDISKEFRAFVTDAKTQRTFRREKLLKLLGNYKRAMTPEYTERAIIESVVDELIRMPDMTRKDALLSLTPLMRPNVRHQFDRAMTMNTTHPTFKKMIINPCDGSEDWRTEKDSKPGRPLKKLEPEKTQFRFMTWLDYKNLLEHWEVAEAMSTFSYDEAETDDVIQHFLDRLLTRPILKAYAYEKGITTIQDVIASQTKKTLTAKQKRKIKTWCEHRARESAAEALQYPKQAEVVDEPEAIQLWEELMKTNKPKPREAAIAFFICFTTGSRMKEALNLRIEDRESVKEDGKEFWRFHIRSSKTDPFCKRMETLTIPMEMKHGVPLALELRAQVRDRESGLVLKTLEGHTRIASDYLARYGAKAGLSKKVSAHSGRVSFYIEGRRSGLSQQTLAHTLRWAPGSSMPDYYERCWLECSNLGAPVSVAKSRARKRNGSDNEDNSLQVSDTPRTTRSQSRAKETENN</sequence>
<dbReference type="Proteomes" id="UP001158576">
    <property type="component" value="Chromosome 2"/>
</dbReference>
<dbReference type="SUPFAM" id="SSF56349">
    <property type="entry name" value="DNA breaking-rejoining enzymes"/>
    <property type="match status" value="1"/>
</dbReference>
<gene>
    <name evidence="4" type="ORF">OKIOD_LOCUS12764</name>
</gene>
<evidence type="ECO:0000256" key="1">
    <source>
        <dbReference type="ARBA" id="ARBA00023172"/>
    </source>
</evidence>
<dbReference type="InterPro" id="IPR002104">
    <property type="entry name" value="Integrase_catalytic"/>
</dbReference>
<organism evidence="4 5">
    <name type="scientific">Oikopleura dioica</name>
    <name type="common">Tunicate</name>
    <dbReference type="NCBI Taxonomy" id="34765"/>
    <lineage>
        <taxon>Eukaryota</taxon>
        <taxon>Metazoa</taxon>
        <taxon>Chordata</taxon>
        <taxon>Tunicata</taxon>
        <taxon>Appendicularia</taxon>
        <taxon>Copelata</taxon>
        <taxon>Oikopleuridae</taxon>
        <taxon>Oikopleura</taxon>
    </lineage>
</organism>
<accession>A0ABN7T1G1</accession>
<feature type="compositionally biased region" description="Polar residues" evidence="2">
    <location>
        <begin position="632"/>
        <end position="646"/>
    </location>
</feature>
<evidence type="ECO:0000259" key="3">
    <source>
        <dbReference type="PROSITE" id="PS51898"/>
    </source>
</evidence>